<dbReference type="CDD" id="cd00268">
    <property type="entry name" value="DEADc"/>
    <property type="match status" value="1"/>
</dbReference>
<dbReference type="PROSITE" id="PS51192">
    <property type="entry name" value="HELICASE_ATP_BIND_1"/>
    <property type="match status" value="1"/>
</dbReference>
<feature type="compositionally biased region" description="Acidic residues" evidence="5">
    <location>
        <begin position="600"/>
        <end position="618"/>
    </location>
</feature>
<organism evidence="8 9">
    <name type="scientific">Oikopleura dioica</name>
    <name type="common">Tunicate</name>
    <dbReference type="NCBI Taxonomy" id="34765"/>
    <lineage>
        <taxon>Eukaryota</taxon>
        <taxon>Metazoa</taxon>
        <taxon>Chordata</taxon>
        <taxon>Tunicata</taxon>
        <taxon>Appendicularia</taxon>
        <taxon>Copelata</taxon>
        <taxon>Oikopleuridae</taxon>
        <taxon>Oikopleura</taxon>
    </lineage>
</organism>
<keyword evidence="9" id="KW-1185">Reference proteome</keyword>
<evidence type="ECO:0000256" key="2">
    <source>
        <dbReference type="ARBA" id="ARBA00022801"/>
    </source>
</evidence>
<feature type="region of interest" description="Disordered" evidence="5">
    <location>
        <begin position="399"/>
        <end position="577"/>
    </location>
</feature>
<dbReference type="InterPro" id="IPR044742">
    <property type="entry name" value="DEAD/DEAH_RhlB"/>
</dbReference>
<dbReference type="SMART" id="SM00490">
    <property type="entry name" value="HELICc"/>
    <property type="match status" value="1"/>
</dbReference>
<keyword evidence="4" id="KW-0067">ATP-binding</keyword>
<keyword evidence="3" id="KW-0347">Helicase</keyword>
<dbReference type="Gene3D" id="3.40.50.300">
    <property type="entry name" value="P-loop containing nucleotide triphosphate hydrolases"/>
    <property type="match status" value="1"/>
</dbReference>
<keyword evidence="2" id="KW-0378">Hydrolase</keyword>
<feature type="compositionally biased region" description="Acidic residues" evidence="5">
    <location>
        <begin position="402"/>
        <end position="412"/>
    </location>
</feature>
<dbReference type="PROSITE" id="PS51194">
    <property type="entry name" value="HELICASE_CTER"/>
    <property type="match status" value="1"/>
</dbReference>
<dbReference type="InterPro" id="IPR027417">
    <property type="entry name" value="P-loop_NTPase"/>
</dbReference>
<evidence type="ECO:0000313" key="8">
    <source>
        <dbReference type="EMBL" id="CAG5111397.1"/>
    </source>
</evidence>
<keyword evidence="1" id="KW-0547">Nucleotide-binding</keyword>
<reference evidence="8 9" key="1">
    <citation type="submission" date="2021-04" db="EMBL/GenBank/DDBJ databases">
        <authorList>
            <person name="Bliznina A."/>
        </authorList>
    </citation>
    <scope>NUCLEOTIDE SEQUENCE [LARGE SCALE GENOMIC DNA]</scope>
</reference>
<dbReference type="PANTHER" id="PTHR47959">
    <property type="entry name" value="ATP-DEPENDENT RNA HELICASE RHLE-RELATED"/>
    <property type="match status" value="1"/>
</dbReference>
<evidence type="ECO:0000256" key="1">
    <source>
        <dbReference type="ARBA" id="ARBA00022741"/>
    </source>
</evidence>
<evidence type="ECO:0000259" key="7">
    <source>
        <dbReference type="PROSITE" id="PS51194"/>
    </source>
</evidence>
<evidence type="ECO:0000259" key="6">
    <source>
        <dbReference type="PROSITE" id="PS51192"/>
    </source>
</evidence>
<dbReference type="PANTHER" id="PTHR47959:SF1">
    <property type="entry name" value="ATP-DEPENDENT RNA HELICASE DBPA"/>
    <property type="match status" value="1"/>
</dbReference>
<dbReference type="InterPro" id="IPR050079">
    <property type="entry name" value="DEAD_box_RNA_helicase"/>
</dbReference>
<evidence type="ECO:0000256" key="5">
    <source>
        <dbReference type="SAM" id="MobiDB-lite"/>
    </source>
</evidence>
<feature type="compositionally biased region" description="Polar residues" evidence="5">
    <location>
        <begin position="429"/>
        <end position="439"/>
    </location>
</feature>
<evidence type="ECO:0000256" key="4">
    <source>
        <dbReference type="ARBA" id="ARBA00022840"/>
    </source>
</evidence>
<proteinExistence type="predicted"/>
<feature type="domain" description="Helicase ATP-binding" evidence="6">
    <location>
        <begin position="55"/>
        <end position="227"/>
    </location>
</feature>
<gene>
    <name evidence="8" type="ORF">OKIOD_LOCUS14476</name>
</gene>
<feature type="domain" description="Helicase C-terminal" evidence="7">
    <location>
        <begin position="180"/>
        <end position="337"/>
    </location>
</feature>
<dbReference type="InterPro" id="IPR011545">
    <property type="entry name" value="DEAD/DEAH_box_helicase_dom"/>
</dbReference>
<name>A0ABN7T5G2_OIKDI</name>
<dbReference type="Pfam" id="PF00271">
    <property type="entry name" value="Helicase_C"/>
    <property type="match status" value="1"/>
</dbReference>
<dbReference type="SMART" id="SM00487">
    <property type="entry name" value="DEXDc"/>
    <property type="match status" value="1"/>
</dbReference>
<dbReference type="EMBL" id="OU015567">
    <property type="protein sequence ID" value="CAG5111397.1"/>
    <property type="molecule type" value="Genomic_DNA"/>
</dbReference>
<dbReference type="InterPro" id="IPR018618">
    <property type="entry name" value="GID4/10-like"/>
</dbReference>
<feature type="compositionally biased region" description="Acidic residues" evidence="5">
    <location>
        <begin position="533"/>
        <end position="549"/>
    </location>
</feature>
<accession>A0ABN7T5G2</accession>
<dbReference type="Pfam" id="PF00270">
    <property type="entry name" value="DEAD"/>
    <property type="match status" value="1"/>
</dbReference>
<feature type="compositionally biased region" description="Basic and acidic residues" evidence="5">
    <location>
        <begin position="491"/>
        <end position="532"/>
    </location>
</feature>
<evidence type="ECO:0000313" key="9">
    <source>
        <dbReference type="Proteomes" id="UP001158576"/>
    </source>
</evidence>
<dbReference type="Proteomes" id="UP001158576">
    <property type="component" value="Chromosome 2"/>
</dbReference>
<dbReference type="SUPFAM" id="SSF52540">
    <property type="entry name" value="P-loop containing nucleoside triphosphate hydrolases"/>
    <property type="match status" value="2"/>
</dbReference>
<dbReference type="Pfam" id="PF09783">
    <property type="entry name" value="Vac_ImportDeg"/>
    <property type="match status" value="1"/>
</dbReference>
<evidence type="ECO:0000256" key="3">
    <source>
        <dbReference type="ARBA" id="ARBA00022806"/>
    </source>
</evidence>
<dbReference type="InterPro" id="IPR001650">
    <property type="entry name" value="Helicase_C-like"/>
</dbReference>
<feature type="region of interest" description="Disordered" evidence="5">
    <location>
        <begin position="591"/>
        <end position="632"/>
    </location>
</feature>
<dbReference type="InterPro" id="IPR014001">
    <property type="entry name" value="Helicase_ATP-bd"/>
</dbReference>
<protein>
    <submittedName>
        <fullName evidence="8">Oidioi.mRNA.OKI2018_I69.chr2.g5711.t1.cds</fullName>
    </submittedName>
</protein>
<sequence length="808" mass="92040">MTSYGKGQNALGHLRSGDVHGSNLSFEQLYLKSWLMKALTKSNYTWQSKLQEAALPSVLTGKNVVIQSKSGTGKTLVFCIAILEKVNFESNRIQAVVLTPTREIALQIHATLCSLLNSKTQVLLAIGGDSMVSQKRQLHHKKPQIVVGTPGRTLDLASRGALHISSTEILVLDEADQLLSVRDFMHQLKNIRDGMLVKKLQTICTSATFPDDLPKMLHQLKCHEPIMIRSKNRDRTQAWEQLVDKNTTILVATDLACRGLDSHHADLIIHIDPSKDNANMSHRVGRSGRFGGHGESIQIAINNADLERYKDFARFMKYDEIVHMDQQKLVKTINDRLESGHKIKEQEKEHFKGPEETIETEAIQLEMPQIEIEKAESPEKSLNGLLNVGSSGDAIILKIGEKEEDEREDEDNGGVPMIEESKPHDAADQSLSDCMSSSEAVKLSPISKPGPIRKPVKKRLDFQTPFARGGRNRSTENRIPPIWETLGVPRPRVENSAEADTEKLLDSIDKMTDEEFKEWRRTVKPRGEKEWEKEDYEDEDEVETLDSSEAESSSEKDYEKEEEVDEEKIPEKLMPKAIQDDFDFGIIQRESEASKNSEISDSELEESTSCSDEDDDDHGQEIEEHENSNIYPGAFYKGQQESQKNTYNIEVRIDDINWTHSNLCGRLRIRGLTEKNPEIETFFTGEIIGKKYSFLTRKWDVDYGKDKSHWSKFEEFKCFKESFNNDDFDHSKVEESPALFMRWKEQFCLPDHRVKDIEGASYEGFYYIALSKSTGAIRGYYYAKDSEPDQLLTLQLEKKNSSSAFQFL</sequence>